<dbReference type="GO" id="GO:0016020">
    <property type="term" value="C:membrane"/>
    <property type="evidence" value="ECO:0007669"/>
    <property type="project" value="InterPro"/>
</dbReference>
<name>A0A975JFD5_9RHOB</name>
<dbReference type="InterPro" id="IPR010566">
    <property type="entry name" value="Haemolys_ca-bd"/>
</dbReference>
<dbReference type="Gene3D" id="2.150.10.10">
    <property type="entry name" value="Serralysin-like metalloprotease, C-terminal"/>
    <property type="match status" value="9"/>
</dbReference>
<feature type="domain" description="Dystroglycan-type cadherin-like" evidence="7">
    <location>
        <begin position="3483"/>
        <end position="3581"/>
    </location>
</feature>
<dbReference type="InterPro" id="IPR040853">
    <property type="entry name" value="RapA2_cadherin-like"/>
</dbReference>
<dbReference type="GO" id="GO:0008270">
    <property type="term" value="F:zinc ion binding"/>
    <property type="evidence" value="ECO:0007669"/>
    <property type="project" value="InterPro"/>
</dbReference>
<dbReference type="InterPro" id="IPR041690">
    <property type="entry name" value="Cadherin_5"/>
</dbReference>
<reference evidence="8" key="1">
    <citation type="submission" date="2021-04" db="EMBL/GenBank/DDBJ databases">
        <title>Complete genome sequence for Sulfitobacter sp. strain JK7-1.</title>
        <authorList>
            <person name="Park S.-J."/>
        </authorList>
    </citation>
    <scope>NUCLEOTIDE SEQUENCE</scope>
    <source>
        <strain evidence="8">JK7-1</strain>
    </source>
</reference>
<feature type="domain" description="Dystroglycan-type cadherin-like" evidence="7">
    <location>
        <begin position="3972"/>
        <end position="4083"/>
    </location>
</feature>
<dbReference type="InterPro" id="IPR024079">
    <property type="entry name" value="MetalloPept_cat_dom_sf"/>
</dbReference>
<keyword evidence="5" id="KW-0677">Repeat</keyword>
<dbReference type="InterPro" id="IPR006644">
    <property type="entry name" value="Cadg"/>
</dbReference>
<dbReference type="Gene3D" id="3.40.390.10">
    <property type="entry name" value="Collagenase (Catalytic Domain)"/>
    <property type="match status" value="1"/>
</dbReference>
<comment type="subcellular location">
    <subcellularLocation>
        <location evidence="2">Secreted</location>
    </subcellularLocation>
</comment>
<dbReference type="GO" id="GO:0008237">
    <property type="term" value="F:metallopeptidase activity"/>
    <property type="evidence" value="ECO:0007669"/>
    <property type="project" value="InterPro"/>
</dbReference>
<evidence type="ECO:0000256" key="5">
    <source>
        <dbReference type="ARBA" id="ARBA00022737"/>
    </source>
</evidence>
<sequence length="4362" mass="457287">MIVDTTGAADTLELSGFSEDEVTFDRRGIAGEDLIVRLPGGAQVTVIGALADGVSALAQVVLTDDGTTWPMAQITSRLIAAQATEADNIVLGTDGADDLTGGAGADLVSGGEGNDTYRFAAGDGDDRFIDEGRDSGDTLVLDGLNTGDLAYALRAGPLRDDLVLVFQGGRDRIVIENALEPAVSWNAGTGVEGVDRIVFGDGTEWDRAEMRVQALDFAQGAGSEIVWGFYGDDVFTGSAGNDTIIGSSGNDLYVFRKGFGHDRIEDLDTYRASEVDVLDLQDFVSSEVAVARLFKGSDSVILTFASTPDDSLTIVDALAQTTAAIEEYRFSDGQIWDRATLLTLLDNNAPVAGNDGYYSVTEGEQIVLTPETLLRNDFDADNDTVTIIAVDGGADGFAELDAQGRVVFTPVEGFAGATQFSYTISDGRNGQATASVDLRVRPVAEARDDSGFTLAEDGWISIPAARLLSNDIDGDRLQIGQVGNEIGGTANLNSAGEITFTPFANYNGEASFTYTATTPENGVAEARVSLTVTAVNDAPVARADTGFETFEDRDFLIPTFRLLQNDFDVDGDALTLQSVQSSADLVVALTDDGYVQVTPRPYFFGNASFSYTVVDAQGAEASNTVSVWVEPVNNAPQPQTDVYTSDEDQPLIINYADLIANDFDPDGDPLTVIDVRRSFGGRVTELDNGTARFDPSADFFGEARLIYTVGDGQGGQTQGQITINVTSVNDRPEARNDHYSDLPYLNGTEDEPLIISLISLMQNDTDVEGLGLTFQALSDPADGVIEQIDETTLRFTPDADFWGVASFSYSVSDPDGAVDDARVTMFFENVDDAPPEAFDDVIILYEDTQIVIPAAFLLSNDTDIDRDPLTLTTARLPNTFEEIYLGDFTGAIERLENGDFLYTAGLNETEESGFFYTVTDGILGSDEGFVDIQIIAVNDQPTAVDDTAATTGLNIPLVIRISSILANDFDVDGEDVFFVGVDAVSVGVAEVRDGFVVVRVPEGYTGPISMDYRIRDAEGLEDVAQIEGVVGGGYSLILNGTAQPDLILGSDRGETVFAGEGNDSIETAGGDDLIVGDAGQDRIDGGAGFDTVSYENSNGRVRADLVTRLVQGGDGEGDVLDNIEALTGSIRNDELYGDARANRLDGGAGDDELSGREGVDTLLGGAGDDALAGGADGDLIDGGAGRDTADYAASQAAVTVSLADGTATGGDATGDTLTAIEDLTGSEFDDVLTGDAGDNTLIGRRGADTLDGGAGDDVLIGGRGADVMRGGAGIDIASYTLSTEGVLVDMASGESGGGGATGDTFESIEIVRGSFHDDTIRGNDADNILRGSGGADLLDGRAGYDIADYSDAETAISLDLTAGTGGAGDAAGDTLVAIEEIRGSVYDDTILGSDAGEVIDGNWGDDTITGGGGSDGYRFGYDSGHDVVIESGTGGEVDQVLLGTGIAPKDLSVVREGDDMLLELERDDGFLIDTLRVVNHFASGIEGIEEVVFDDGTVWDRAQLDLLQRLGRFNAVDDIYRFGVEDETALIDPASLIANDSDSSDYNITLIAVGEAVNGTVRLTEEGMIAFDGDENFNGDAFFTYTVRDDFGRESSARVEVNLRPVNDAPEGTDDGPFDAIEDTVWRISLADLLANDTDIDGDPLTIVDVFPLFDLEGNKIDPLPGGLANLPYIAEASNARAWLNNGEALQNFDPYSQFIELEFRADHVGPAGFTYVLADPDGLTSAAQVLINVSPVNDAPRSARDDRTIRLGLDEIVTVAELMANDYDIEGDTFEFVGLAGARNGAVTLDADTGIITFTPDALGAASFDYELVDARGAVGVITVDLDVIPINDAPIARDDGGFVTLENAPLLIDPADLLANDTDDTDPLDDVIVLSALDRFAENGRVELDGDGMILFTPRTDYNGEATFLYEITDGNGGFDTATVTVQILPANRAPEVRDDLGFGLEDEIITIIPGEIFGNDLDADGDVLFLSAVDVLGYVTNDLTDRDPFEAGFGVDTGAFAQASITATLDDGAPLPEGLEFDAQTLTLSGARADGQNGALDVMLTFASGETLYSHTTTLPAETDIANGVNLTPPLMVFDAEGGAFSVVADNGRRLPLWLEFDADTLALTQTDAAPVDATDPIRLELRYSPQELDPGEDARNFGRDGFAIEVWIDPQAPDLAAINALFANDPFFAAQGLYALELPQTPLSATRESGADLPEWLSFHAESLTFAGTPPETFVGTPAVRLAATPATGPAFAVLTELAVDDVVRFTDEGAPTELTISDDRFSLITPDDFYGHVVVQYSAEDDKGAVSDDALIVVEVRNTPEAPEAQNETFTMLEDGQLTVAIADLLANATDAEGDPIRLVSIRHGGQIEMTRGTLSLIDAVDPVSVDSGTPDLIAAGYTPDAQTAASDWAYNGIDTGGEISVAMVQDFLTHDRNDFCGCSTCQDRIEELRGALELADLQGQGNFADLAALAEFVEDTYWGADDRYYNVTDTGGNAKSGVITYTLNGTEIDPDGLTADRAELVREVFKLYEATMGLEFRETQDALTADITFSDNDPGRAYASSVVGAGGRIVSSHINVDADWNGGGSGYNDYTVQTMFHEVGHTLGLGHQGAYNGAAVFGIDQTFQNDSWQATMMSYFSQSWNFNVAADFALLQTPMVVDWLALDTIYGAQGYGTANAFTDDTVWGFNTTITSDVSDIWATWSDWADTTASTLVDGAGHDTLDLSGFDNNSRIDLRASDPAAIAPSFSNIGGLFGNLSIAAGTVIEDAVGGAGHEVFFGNAADNTLIGGAGQDTFHDSTGADSYIGGLGTDMVIFADSIAGYTFELFEGGLQVIGEAIDWVADTVDFLSFADRTLGWGALVAEFLPDATVTPTQEARSSVPATTGVFADALPALENAVYTAQLADGSALPFWIRIDRDTGELIGEVPFNVHTQLEIEVTLSDGVQSHTQTIAVEADGNEGAQIIYTPRPGANGTFSYAYAVTDDAQGFDMAEFIVEVAAVNDPPEPGVDRFDVLEDSTLMLSPEDLLANDADVDGDTLSVLSVGNAVNGTVEMLAGVIRFTPTPNYDGPASFTYVVTDGTDGAAMGQVNLRVISTNSAPVAAEDRFTAPEDTPITFTVADLLANDGDPDGDAFSFDSFLPGAENGTLFTLPDGRYQFVADPDFNGEATLRYRVTDGRDSAVGTVVFDMTPVNDAPILNPDPVINSTEDAVITVDMATIIGNDVDVEGDAFSVVSVTDPENGSVTLDGTIARFTPRADYFGNAGFHYVVEDARGASVEGFVSIRLNPENDRPLAVFDTLPAILEDTVIVIDPADLLANDSDPDGHPLTLTGLWETQVIDVIGENLYFRGDEITPEADGTYRFAPPADAFGTFHFEYEVSDGIGLPVMARATLEVLPVADDPRPGNDNINGVEDTPITLLIPDLLANDNDPDGSGLLFTGISAEDGLSVVDDGEGRLIITPDADRDGVTGFNYTVLNGLGAEATARVTIYLVPVNDAPIVPELTLTGQEDAAFSAALNPGDFSDPEGDTVSVSLRTQNGGDLPGWLNFDADTLTVSGQPPADFSGDIVLELVATDGVAENVSPLTLTFAAVNDAPVIAPFSLQGGVEDTAYATTLDAALFTDADGDTLVVDVRGPNGAALPAWLAFDAQALTLTGQPPTDFNGDVALEIVASDGAVQTVRPLVLSVAAVNDAPRAQDDTVDAGTQTVFTIAAADLLANDSDPEGDPMSIVGATGAAGVAVEVTEDGDIVISRDAQLAGRVTLSYTVSDGTLQDTAALHLDLTLPNLAPEIDAIGPLTGREDTAIDLTLPAGAIRDPNGDALTLTVTRAGGIALPDWLSFDAATRGLSGQPPADFNGRVALELTASDGQFQTTRDFDLVIDPVNDIPVLRAPLSDRSATEDTTFSIILQQGIYDDVDGDTLSFALTRADGSALPDWIAFDPQSLTLSGTPPQDYFGDIALRLAISDGVETISDDFTLTVLGRQDAPVVANPLGDVTLDDTGAALTSGTGFSVTLPADVFTDADGDTLSLAATLVDGSPLPAWLSFDGVSFTGTAPAAAVGRVDLRLTATDGTDFATEDFSLVIEEGVAPTVLAANDSFATDVTEPLELSQADLLANDSGPDGTALEVIGVTATGTGAVSLDQDGAIRYVAAFDQQGLDQFTYTVTDGTATAQATVSVDVRNTYETVSEGDDGSDALFGGSGDNLLAGGGGSDNLFAGGGNDALFGGAGRDNLFGGRGNDLLDGGSGADHLFASGGNDTLRGGAGNDLIFAGGGDDDITGGTGNDLLFAGSGDDTFRFGTGDGQDVIYGFQPARSRSGAPIAGDTLAISVDGIEDFAALMAQAQQTWSGVLLDLGGGDEIFLAGTRLAALDQDQFTFY</sequence>
<dbReference type="InterPro" id="IPR015919">
    <property type="entry name" value="Cadherin-like_sf"/>
</dbReference>
<evidence type="ECO:0000259" key="7">
    <source>
        <dbReference type="SMART" id="SM00736"/>
    </source>
</evidence>
<evidence type="ECO:0000256" key="3">
    <source>
        <dbReference type="ARBA" id="ARBA00009490"/>
    </source>
</evidence>
<dbReference type="Proteomes" id="UP000683291">
    <property type="component" value="Chromosome 1"/>
</dbReference>
<dbReference type="Pfam" id="PF17803">
    <property type="entry name" value="Cadherin_4"/>
    <property type="match status" value="2"/>
</dbReference>
<evidence type="ECO:0000313" key="8">
    <source>
        <dbReference type="EMBL" id="QUJ77245.1"/>
    </source>
</evidence>
<evidence type="ECO:0000259" key="6">
    <source>
        <dbReference type="SMART" id="SM00235"/>
    </source>
</evidence>
<accession>A0A975JFD5</accession>
<dbReference type="InterPro" id="IPR034033">
    <property type="entry name" value="Serralysin-like"/>
</dbReference>
<dbReference type="GO" id="GO:0005509">
    <property type="term" value="F:calcium ion binding"/>
    <property type="evidence" value="ECO:0007669"/>
    <property type="project" value="InterPro"/>
</dbReference>
<dbReference type="InterPro" id="IPR011049">
    <property type="entry name" value="Serralysin-like_metalloprot_C"/>
</dbReference>
<comment type="cofactor">
    <cofactor evidence="1">
        <name>Ca(2+)</name>
        <dbReference type="ChEBI" id="CHEBI:29108"/>
    </cofactor>
</comment>
<dbReference type="PANTHER" id="PTHR38340:SF1">
    <property type="entry name" value="S-LAYER PROTEIN"/>
    <property type="match status" value="1"/>
</dbReference>
<dbReference type="PROSITE" id="PS00330">
    <property type="entry name" value="HEMOLYSIN_CALCIUM"/>
    <property type="match status" value="7"/>
</dbReference>
<feature type="domain" description="Dystroglycan-type cadherin-like" evidence="7">
    <location>
        <begin position="3582"/>
        <end position="3679"/>
    </location>
</feature>
<dbReference type="GO" id="GO:0005615">
    <property type="term" value="C:extracellular space"/>
    <property type="evidence" value="ECO:0007669"/>
    <property type="project" value="InterPro"/>
</dbReference>
<dbReference type="Gene3D" id="2.60.40.10">
    <property type="entry name" value="Immunoglobulins"/>
    <property type="match status" value="8"/>
</dbReference>
<dbReference type="Pfam" id="PF06594">
    <property type="entry name" value="HCBP_related"/>
    <property type="match status" value="2"/>
</dbReference>
<dbReference type="NCBIfam" id="NF012211">
    <property type="entry name" value="tand_rpt_95"/>
    <property type="match status" value="16"/>
</dbReference>
<dbReference type="PANTHER" id="PTHR38340">
    <property type="entry name" value="S-LAYER PROTEIN"/>
    <property type="match status" value="1"/>
</dbReference>
<feature type="domain" description="Peptidase metallopeptidase" evidence="6">
    <location>
        <begin position="2480"/>
        <end position="2640"/>
    </location>
</feature>
<keyword evidence="9" id="KW-1185">Reference proteome</keyword>
<gene>
    <name evidence="8" type="ORF">KDD17_04295</name>
</gene>
<evidence type="ECO:0000256" key="4">
    <source>
        <dbReference type="ARBA" id="ARBA00022525"/>
    </source>
</evidence>
<feature type="domain" description="Dystroglycan-type cadherin-like" evidence="7">
    <location>
        <begin position="3873"/>
        <end position="3971"/>
    </location>
</feature>
<evidence type="ECO:0000256" key="2">
    <source>
        <dbReference type="ARBA" id="ARBA00004613"/>
    </source>
</evidence>
<dbReference type="InterPro" id="IPR006026">
    <property type="entry name" value="Peptidase_Metallo"/>
</dbReference>
<dbReference type="Pfam" id="PF05345">
    <property type="entry name" value="He_PIG"/>
    <property type="match status" value="5"/>
</dbReference>
<dbReference type="EMBL" id="CP073581">
    <property type="protein sequence ID" value="QUJ77245.1"/>
    <property type="molecule type" value="Genomic_DNA"/>
</dbReference>
<dbReference type="GO" id="GO:0006508">
    <property type="term" value="P:proteolysis"/>
    <property type="evidence" value="ECO:0007669"/>
    <property type="project" value="InterPro"/>
</dbReference>
<dbReference type="KEGG" id="sual:KDD17_04295"/>
<organism evidence="8 9">
    <name type="scientific">Sulfitobacter albidus</name>
    <dbReference type="NCBI Taxonomy" id="2829501"/>
    <lineage>
        <taxon>Bacteria</taxon>
        <taxon>Pseudomonadati</taxon>
        <taxon>Pseudomonadota</taxon>
        <taxon>Alphaproteobacteria</taxon>
        <taxon>Rhodobacterales</taxon>
        <taxon>Roseobacteraceae</taxon>
        <taxon>Sulfitobacter</taxon>
    </lineage>
</organism>
<evidence type="ECO:0000256" key="1">
    <source>
        <dbReference type="ARBA" id="ARBA00001913"/>
    </source>
</evidence>
<dbReference type="Pfam" id="PF17892">
    <property type="entry name" value="Cadherin_5"/>
    <property type="match status" value="11"/>
</dbReference>
<protein>
    <submittedName>
        <fullName evidence="8">Tandem-95 repeat protein</fullName>
    </submittedName>
</protein>
<proteinExistence type="inferred from homology"/>
<keyword evidence="4" id="KW-0964">Secreted</keyword>
<feature type="domain" description="Dystroglycan-type cadherin-like" evidence="7">
    <location>
        <begin position="3774"/>
        <end position="3872"/>
    </location>
</feature>
<dbReference type="InterPro" id="IPR013783">
    <property type="entry name" value="Ig-like_fold"/>
</dbReference>
<dbReference type="RefSeq" id="WP_212705440.1">
    <property type="nucleotide sequence ID" value="NZ_CP073581.1"/>
</dbReference>
<dbReference type="SMART" id="SM00235">
    <property type="entry name" value="ZnMc"/>
    <property type="match status" value="1"/>
</dbReference>
<dbReference type="InterPro" id="IPR018511">
    <property type="entry name" value="Hemolysin-typ_Ca-bd_CS"/>
</dbReference>
<dbReference type="InterPro" id="IPR050557">
    <property type="entry name" value="RTX_toxin/Mannuronan_C5-epim"/>
</dbReference>
<dbReference type="SUPFAM" id="SSF49313">
    <property type="entry name" value="Cadherin-like"/>
    <property type="match status" value="8"/>
</dbReference>
<dbReference type="Gene3D" id="2.60.40.3440">
    <property type="match status" value="4"/>
</dbReference>
<dbReference type="CDD" id="cd04277">
    <property type="entry name" value="ZnMc_serralysin_like"/>
    <property type="match status" value="1"/>
</dbReference>
<dbReference type="SMART" id="SM00736">
    <property type="entry name" value="CADG"/>
    <property type="match status" value="6"/>
</dbReference>
<evidence type="ECO:0000313" key="9">
    <source>
        <dbReference type="Proteomes" id="UP000683291"/>
    </source>
</evidence>
<dbReference type="Pfam" id="PF00353">
    <property type="entry name" value="HemolysinCabind"/>
    <property type="match status" value="9"/>
</dbReference>
<dbReference type="Gene3D" id="2.60.40.2810">
    <property type="match status" value="5"/>
</dbReference>
<dbReference type="SUPFAM" id="SSF51120">
    <property type="entry name" value="beta-Roll"/>
    <property type="match status" value="8"/>
</dbReference>
<dbReference type="Pfam" id="PF17963">
    <property type="entry name" value="Big_9"/>
    <property type="match status" value="6"/>
</dbReference>
<dbReference type="InterPro" id="IPR001343">
    <property type="entry name" value="Hemolysn_Ca-bd"/>
</dbReference>
<dbReference type="SUPFAM" id="SSF55486">
    <property type="entry name" value="Metalloproteases ('zincins'), catalytic domain"/>
    <property type="match status" value="1"/>
</dbReference>
<comment type="similarity">
    <text evidence="3">Belongs to the peptidase M10B family.</text>
</comment>
<dbReference type="Pfam" id="PF08548">
    <property type="entry name" value="Peptidase_M10_C"/>
    <property type="match status" value="1"/>
</dbReference>
<dbReference type="InterPro" id="IPR013858">
    <property type="entry name" value="Peptidase_M10B_C"/>
</dbReference>
<dbReference type="PRINTS" id="PR00313">
    <property type="entry name" value="CABNDNGRPT"/>
</dbReference>
<feature type="domain" description="Dystroglycan-type cadherin-like" evidence="7">
    <location>
        <begin position="2848"/>
        <end position="2950"/>
    </location>
</feature>